<feature type="transmembrane region" description="Helical" evidence="1">
    <location>
        <begin position="69"/>
        <end position="87"/>
    </location>
</feature>
<feature type="transmembrane region" description="Helical" evidence="1">
    <location>
        <begin position="156"/>
        <end position="189"/>
    </location>
</feature>
<dbReference type="Proteomes" id="UP000501168">
    <property type="component" value="Plasmid pIPMB12"/>
</dbReference>
<dbReference type="AlphaFoldDB" id="A0A6G9IE44"/>
<dbReference type="Pfam" id="PF05857">
    <property type="entry name" value="TraX"/>
    <property type="match status" value="1"/>
</dbReference>
<keyword evidence="1" id="KW-0472">Membrane</keyword>
<accession>A0A6G9IE44</accession>
<geneLocation type="plasmid" evidence="3">
    <name>pipmb12</name>
</geneLocation>
<feature type="transmembrane region" description="Helical" evidence="1">
    <location>
        <begin position="201"/>
        <end position="219"/>
    </location>
</feature>
<protein>
    <submittedName>
        <fullName evidence="2">Conjugal transfer protein TraX</fullName>
    </submittedName>
</protein>
<dbReference type="KEGG" id="orb:IPMB12_11935"/>
<feature type="transmembrane region" description="Helical" evidence="1">
    <location>
        <begin position="32"/>
        <end position="57"/>
    </location>
</feature>
<evidence type="ECO:0000313" key="2">
    <source>
        <dbReference type="EMBL" id="QIQ22511.1"/>
    </source>
</evidence>
<evidence type="ECO:0000313" key="3">
    <source>
        <dbReference type="Proteomes" id="UP000501168"/>
    </source>
</evidence>
<feature type="transmembrane region" description="Helical" evidence="1">
    <location>
        <begin position="93"/>
        <end position="112"/>
    </location>
</feature>
<proteinExistence type="predicted"/>
<sequence length="227" mass="26367">MNKLVPKLSSGNIELLKLIAAFLMTMDHVNKYLYNSLLSYCFELGRLSMPIFVFVLAYNLAFNSARFKVIKRLALCGTLSTPIFIALGGLKWGWYPLNIMFTLLSISLVIYAIERKYFVLTAALFLFCGAFVEYWWPSIGFGVSIYLYYKLGDMKFFFFGVISLCLLWFVNGNIYAVFGLILIYIISLLDIKVVRLKHLFYIYYPLHLAVILVIKHLMIQQGYLFFY</sequence>
<keyword evidence="3" id="KW-1185">Reference proteome</keyword>
<keyword evidence="1" id="KW-0812">Transmembrane</keyword>
<feature type="transmembrane region" description="Helical" evidence="1">
    <location>
        <begin position="117"/>
        <end position="136"/>
    </location>
</feature>
<organism evidence="2 3">
    <name type="scientific">Zophobihabitans entericus</name>
    <dbReference type="NCBI Taxonomy" id="1635327"/>
    <lineage>
        <taxon>Bacteria</taxon>
        <taxon>Pseudomonadati</taxon>
        <taxon>Pseudomonadota</taxon>
        <taxon>Gammaproteobacteria</taxon>
        <taxon>Orbales</taxon>
        <taxon>Orbaceae</taxon>
        <taxon>Zophobihabitans</taxon>
    </lineage>
</organism>
<dbReference type="RefSeq" id="WP_166917807.1">
    <property type="nucleotide sequence ID" value="NZ_CP050254.1"/>
</dbReference>
<dbReference type="InterPro" id="IPR008875">
    <property type="entry name" value="TraX"/>
</dbReference>
<dbReference type="InParanoid" id="A0A6G9IE44"/>
<keyword evidence="1" id="KW-1133">Transmembrane helix</keyword>
<name>A0A6G9IE44_9GAMM</name>
<gene>
    <name evidence="2" type="ORF">IPMB12_11935</name>
</gene>
<dbReference type="EMBL" id="CP050254">
    <property type="protein sequence ID" value="QIQ22511.1"/>
    <property type="molecule type" value="Genomic_DNA"/>
</dbReference>
<reference evidence="2 3" key="1">
    <citation type="submission" date="2020-03" db="EMBL/GenBank/DDBJ databases">
        <title>Complete genome sequence of Orbus sp. IPMB12 (BCRC 80908).</title>
        <authorList>
            <person name="Lo W.-S."/>
            <person name="Chang T.-H."/>
            <person name="Kuo C.-H."/>
        </authorList>
    </citation>
    <scope>NUCLEOTIDE SEQUENCE [LARGE SCALE GENOMIC DNA]</scope>
    <source>
        <strain evidence="2 3">IPMB12</strain>
        <plasmid evidence="3">pipmb12</plasmid>
    </source>
</reference>
<evidence type="ECO:0000256" key="1">
    <source>
        <dbReference type="SAM" id="Phobius"/>
    </source>
</evidence>
<keyword evidence="2" id="KW-0614">Plasmid</keyword>